<dbReference type="InterPro" id="IPR006674">
    <property type="entry name" value="HD_domain"/>
</dbReference>
<dbReference type="InterPro" id="IPR003607">
    <property type="entry name" value="HD/PDEase_dom"/>
</dbReference>
<dbReference type="PANTHER" id="PTHR11373:SF4">
    <property type="entry name" value="DEOXYNUCLEOSIDE TRIPHOSPHATE TRIPHOSPHOHYDROLASE SAMHD1"/>
    <property type="match status" value="1"/>
</dbReference>
<evidence type="ECO:0000256" key="1">
    <source>
        <dbReference type="SAM" id="MobiDB-lite"/>
    </source>
</evidence>
<organism evidence="3 4">
    <name type="scientific">Durusdinium trenchii</name>
    <dbReference type="NCBI Taxonomy" id="1381693"/>
    <lineage>
        <taxon>Eukaryota</taxon>
        <taxon>Sar</taxon>
        <taxon>Alveolata</taxon>
        <taxon>Dinophyceae</taxon>
        <taxon>Suessiales</taxon>
        <taxon>Symbiodiniaceae</taxon>
        <taxon>Durusdinium</taxon>
    </lineage>
</organism>
<feature type="non-terminal residue" evidence="3">
    <location>
        <position position="1"/>
    </location>
</feature>
<evidence type="ECO:0000313" key="3">
    <source>
        <dbReference type="EMBL" id="CAK9095978.1"/>
    </source>
</evidence>
<protein>
    <submittedName>
        <fullName evidence="3">Deoxynucleoside triphosphate triphosphohydrolase SAMHD1 (DNTPase)</fullName>
    </submittedName>
</protein>
<dbReference type="Gene3D" id="1.10.3210.10">
    <property type="entry name" value="Hypothetical protein af1432"/>
    <property type="match status" value="1"/>
</dbReference>
<keyword evidence="4" id="KW-1185">Reference proteome</keyword>
<name>A0ABP0R883_9DINO</name>
<dbReference type="SMART" id="SM00471">
    <property type="entry name" value="HDc"/>
    <property type="match status" value="1"/>
</dbReference>
<evidence type="ECO:0000259" key="2">
    <source>
        <dbReference type="SMART" id="SM00471"/>
    </source>
</evidence>
<dbReference type="InterPro" id="IPR050135">
    <property type="entry name" value="dGTPase-like"/>
</dbReference>
<feature type="compositionally biased region" description="Polar residues" evidence="1">
    <location>
        <begin position="181"/>
        <end position="193"/>
    </location>
</feature>
<proteinExistence type="predicted"/>
<reference evidence="3 4" key="1">
    <citation type="submission" date="2024-02" db="EMBL/GenBank/DDBJ databases">
        <authorList>
            <person name="Chen Y."/>
            <person name="Shah S."/>
            <person name="Dougan E. K."/>
            <person name="Thang M."/>
            <person name="Chan C."/>
        </authorList>
    </citation>
    <scope>NUCLEOTIDE SEQUENCE [LARGE SCALE GENOMIC DNA]</scope>
</reference>
<feature type="region of interest" description="Disordered" evidence="1">
    <location>
        <begin position="181"/>
        <end position="202"/>
    </location>
</feature>
<accession>A0ABP0R883</accession>
<feature type="domain" description="HD/PDEase" evidence="2">
    <location>
        <begin position="1"/>
        <end position="175"/>
    </location>
</feature>
<dbReference type="Pfam" id="PF01966">
    <property type="entry name" value="HD"/>
    <property type="match status" value="1"/>
</dbReference>
<dbReference type="Proteomes" id="UP001642464">
    <property type="component" value="Unassembled WGS sequence"/>
</dbReference>
<sequence>ATHNRFFHSIGTAYLAFQFVRNIRQQQPELRVTDRDEICVTLAGLCHDLGHPCFSHMFERSLFRYLYIHQSTKANIAKLFERIFAWFGLRFQKEAGLCVDDEGNDFELIEELINPPKKELQEFLKEGTLKKKWSTIMKGRSVEKAWLYEIVSNWRTGIDVDKFDYFRRDALFLAFSGSGTTIDTSSPRGSSPMSPERMVCRR</sequence>
<evidence type="ECO:0000313" key="4">
    <source>
        <dbReference type="Proteomes" id="UP001642464"/>
    </source>
</evidence>
<gene>
    <name evidence="3" type="ORF">SCF082_LOCUS45071</name>
</gene>
<dbReference type="PANTHER" id="PTHR11373">
    <property type="entry name" value="DEOXYNUCLEOSIDE TRIPHOSPHATE TRIPHOSPHOHYDROLASE"/>
    <property type="match status" value="1"/>
</dbReference>
<dbReference type="SUPFAM" id="SSF109604">
    <property type="entry name" value="HD-domain/PDEase-like"/>
    <property type="match status" value="1"/>
</dbReference>
<comment type="caution">
    <text evidence="3">The sequence shown here is derived from an EMBL/GenBank/DDBJ whole genome shotgun (WGS) entry which is preliminary data.</text>
</comment>
<dbReference type="EMBL" id="CAXAMM010040884">
    <property type="protein sequence ID" value="CAK9095978.1"/>
    <property type="molecule type" value="Genomic_DNA"/>
</dbReference>
<dbReference type="CDD" id="cd00077">
    <property type="entry name" value="HDc"/>
    <property type="match status" value="1"/>
</dbReference>